<dbReference type="OrthoDB" id="913048at2759"/>
<name>A0A2G9G7X1_9LAMI</name>
<gene>
    <name evidence="2" type="ORF">CDL12_26111</name>
</gene>
<dbReference type="EMBL" id="NKXS01006440">
    <property type="protein sequence ID" value="PIN01381.1"/>
    <property type="molecule type" value="Genomic_DNA"/>
</dbReference>
<organism evidence="2 3">
    <name type="scientific">Handroanthus impetiginosus</name>
    <dbReference type="NCBI Taxonomy" id="429701"/>
    <lineage>
        <taxon>Eukaryota</taxon>
        <taxon>Viridiplantae</taxon>
        <taxon>Streptophyta</taxon>
        <taxon>Embryophyta</taxon>
        <taxon>Tracheophyta</taxon>
        <taxon>Spermatophyta</taxon>
        <taxon>Magnoliopsida</taxon>
        <taxon>eudicotyledons</taxon>
        <taxon>Gunneridae</taxon>
        <taxon>Pentapetalae</taxon>
        <taxon>asterids</taxon>
        <taxon>lamiids</taxon>
        <taxon>Lamiales</taxon>
        <taxon>Bignoniaceae</taxon>
        <taxon>Crescentiina</taxon>
        <taxon>Tabebuia alliance</taxon>
        <taxon>Handroanthus</taxon>
    </lineage>
</organism>
<evidence type="ECO:0000313" key="2">
    <source>
        <dbReference type="EMBL" id="PIN01381.1"/>
    </source>
</evidence>
<evidence type="ECO:0000256" key="1">
    <source>
        <dbReference type="SAM" id="MobiDB-lite"/>
    </source>
</evidence>
<dbReference type="STRING" id="429701.A0A2G9G7X1"/>
<reference evidence="3" key="1">
    <citation type="journal article" date="2018" name="Gigascience">
        <title>Genome assembly of the Pink Ipe (Handroanthus impetiginosus, Bignoniaceae), a highly valued, ecologically keystone Neotropical timber forest tree.</title>
        <authorList>
            <person name="Silva-Junior O.B."/>
            <person name="Grattapaglia D."/>
            <person name="Novaes E."/>
            <person name="Collevatti R.G."/>
        </authorList>
    </citation>
    <scope>NUCLEOTIDE SEQUENCE [LARGE SCALE GENOMIC DNA]</scope>
    <source>
        <strain evidence="3">cv. UFG-1</strain>
    </source>
</reference>
<accession>A0A2G9G7X1</accession>
<keyword evidence="3" id="KW-1185">Reference proteome</keyword>
<comment type="caution">
    <text evidence="2">The sequence shown here is derived from an EMBL/GenBank/DDBJ whole genome shotgun (WGS) entry which is preliminary data.</text>
</comment>
<feature type="compositionally biased region" description="Pro residues" evidence="1">
    <location>
        <begin position="111"/>
        <end position="124"/>
    </location>
</feature>
<evidence type="ECO:0000313" key="3">
    <source>
        <dbReference type="Proteomes" id="UP000231279"/>
    </source>
</evidence>
<dbReference type="Proteomes" id="UP000231279">
    <property type="component" value="Unassembled WGS sequence"/>
</dbReference>
<evidence type="ECO:0008006" key="4">
    <source>
        <dbReference type="Google" id="ProtNLM"/>
    </source>
</evidence>
<proteinExistence type="predicted"/>
<protein>
    <recommendedName>
        <fullName evidence="4">Retrotransposon gag domain-containing protein</fullName>
    </recommendedName>
</protein>
<dbReference type="AlphaFoldDB" id="A0A2G9G7X1"/>
<sequence length="245" mass="28239">MHLYNRSKSLLGEELSAKVIELLGSIELTLLLGEFNKLIQTGSVQEHYEKFDDLIFGLKEEIKRFVLGSKPYTLLQVVAVAKCFESTVEALITKLNSYYRSPHSKTHQRTNPPPINFFLPPNPPNNTRRNTTQPIRRLLTAEEMKARREKNLCYNCHEVYMHRHRCKQGQLFVMMTKEEKEAHILGIGYDEECIVEVLSYNSTVSLNALNKHVCSETIKIKGILEGKEMNILIEVRAHIVLLMRA</sequence>
<feature type="region of interest" description="Disordered" evidence="1">
    <location>
        <begin position="102"/>
        <end position="131"/>
    </location>
</feature>